<dbReference type="PROSITE" id="PS51470">
    <property type="entry name" value="FG_GAP"/>
    <property type="match status" value="1"/>
</dbReference>
<feature type="repeat" description="FG-GAP" evidence="1">
    <location>
        <begin position="33"/>
        <end position="91"/>
    </location>
</feature>
<dbReference type="InterPro" id="IPR028994">
    <property type="entry name" value="Integrin_alpha_N"/>
</dbReference>
<evidence type="ECO:0000256" key="2">
    <source>
        <dbReference type="SAM" id="SignalP"/>
    </source>
</evidence>
<reference evidence="3" key="2">
    <citation type="submission" date="2025-09" db="UniProtKB">
        <authorList>
            <consortium name="Ensembl"/>
        </authorList>
    </citation>
    <scope>IDENTIFICATION</scope>
</reference>
<dbReference type="GO" id="GO:0098609">
    <property type="term" value="P:cell-cell adhesion"/>
    <property type="evidence" value="ECO:0007669"/>
    <property type="project" value="TreeGrafter"/>
</dbReference>
<dbReference type="GO" id="GO:0007229">
    <property type="term" value="P:integrin-mediated signaling pathway"/>
    <property type="evidence" value="ECO:0007669"/>
    <property type="project" value="TreeGrafter"/>
</dbReference>
<evidence type="ECO:0000256" key="1">
    <source>
        <dbReference type="PROSITE-ProRule" id="PRU00803"/>
    </source>
</evidence>
<dbReference type="SUPFAM" id="SSF69318">
    <property type="entry name" value="Integrin alpha N-terminal domain"/>
    <property type="match status" value="1"/>
</dbReference>
<protein>
    <submittedName>
        <fullName evidence="3">Uncharacterized protein</fullName>
    </submittedName>
</protein>
<dbReference type="GO" id="GO:0007160">
    <property type="term" value="P:cell-matrix adhesion"/>
    <property type="evidence" value="ECO:0007669"/>
    <property type="project" value="TreeGrafter"/>
</dbReference>
<feature type="signal peptide" evidence="2">
    <location>
        <begin position="1"/>
        <end position="22"/>
    </location>
</feature>
<evidence type="ECO:0000313" key="4">
    <source>
        <dbReference type="Proteomes" id="UP000694406"/>
    </source>
</evidence>
<feature type="chain" id="PRO_5034744598" evidence="2">
    <location>
        <begin position="23"/>
        <end position="142"/>
    </location>
</feature>
<organism evidence="3 4">
    <name type="scientific">Laticauda laticaudata</name>
    <name type="common">Blue-ringed sea krait</name>
    <name type="synonym">Blue-lipped sea krait</name>
    <dbReference type="NCBI Taxonomy" id="8630"/>
    <lineage>
        <taxon>Eukaryota</taxon>
        <taxon>Metazoa</taxon>
        <taxon>Chordata</taxon>
        <taxon>Craniata</taxon>
        <taxon>Vertebrata</taxon>
        <taxon>Euteleostomi</taxon>
        <taxon>Lepidosauria</taxon>
        <taxon>Squamata</taxon>
        <taxon>Bifurcata</taxon>
        <taxon>Unidentata</taxon>
        <taxon>Episquamata</taxon>
        <taxon>Toxicofera</taxon>
        <taxon>Serpentes</taxon>
        <taxon>Colubroidea</taxon>
        <taxon>Elapidae</taxon>
        <taxon>Laticaudinae</taxon>
        <taxon>Laticauda</taxon>
    </lineage>
</organism>
<keyword evidence="2" id="KW-0732">Signal</keyword>
<dbReference type="Gene3D" id="2.130.10.130">
    <property type="entry name" value="Integrin alpha, N-terminal"/>
    <property type="match status" value="1"/>
</dbReference>
<dbReference type="PANTHER" id="PTHR23220:SF22">
    <property type="entry name" value="INTEGRIN ALPHA-1"/>
    <property type="match status" value="1"/>
</dbReference>
<reference evidence="3" key="1">
    <citation type="submission" date="2025-08" db="UniProtKB">
        <authorList>
            <consortium name="Ensembl"/>
        </authorList>
    </citation>
    <scope>IDENTIFICATION</scope>
</reference>
<dbReference type="PANTHER" id="PTHR23220">
    <property type="entry name" value="INTEGRIN ALPHA"/>
    <property type="match status" value="1"/>
</dbReference>
<dbReference type="GO" id="GO:0008305">
    <property type="term" value="C:integrin complex"/>
    <property type="evidence" value="ECO:0007669"/>
    <property type="project" value="TreeGrafter"/>
</dbReference>
<evidence type="ECO:0000313" key="3">
    <source>
        <dbReference type="Ensembl" id="ENSLLTP00000020575.1"/>
    </source>
</evidence>
<dbReference type="GeneTree" id="ENSGT00940000157646"/>
<dbReference type="Proteomes" id="UP000694406">
    <property type="component" value="Unplaced"/>
</dbReference>
<keyword evidence="4" id="KW-1185">Reference proteome</keyword>
<dbReference type="GO" id="GO:0005178">
    <property type="term" value="F:integrin binding"/>
    <property type="evidence" value="ECO:0007669"/>
    <property type="project" value="TreeGrafter"/>
</dbReference>
<dbReference type="GO" id="GO:0009897">
    <property type="term" value="C:external side of plasma membrane"/>
    <property type="evidence" value="ECO:0007669"/>
    <property type="project" value="TreeGrafter"/>
</dbReference>
<dbReference type="AlphaFoldDB" id="A0A8C5SPR1"/>
<sequence length="142" mass="15761">QKHKKLFHSFLFVFFLLQKTVLLHLSLSFNVDVKDTITFSGPVEDMFGYSVQQFENEEGKWVLIGSPLSGQPQKKTGDVYKCPVGQGNGLPCVKLNLPGKKACGPLYAYKCGHSYYTTGICSNVSSNFEVVNSIAPLRGMYI</sequence>
<proteinExistence type="predicted"/>
<dbReference type="Ensembl" id="ENSLLTT00000021335.1">
    <property type="protein sequence ID" value="ENSLLTP00000020575.1"/>
    <property type="gene ID" value="ENSLLTG00000015392.1"/>
</dbReference>
<dbReference type="InterPro" id="IPR013519">
    <property type="entry name" value="Int_alpha_beta-p"/>
</dbReference>
<dbReference type="GO" id="GO:0033627">
    <property type="term" value="P:cell adhesion mediated by integrin"/>
    <property type="evidence" value="ECO:0007669"/>
    <property type="project" value="TreeGrafter"/>
</dbReference>
<name>A0A8C5SPR1_LATLA</name>
<accession>A0A8C5SPR1</accession>